<keyword evidence="2" id="KW-0813">Transport</keyword>
<comment type="caution">
    <text evidence="7">The sequence shown here is derived from an EMBL/GenBank/DDBJ whole genome shotgun (WGS) entry which is preliminary data.</text>
</comment>
<keyword evidence="3 6" id="KW-0812">Transmembrane</keyword>
<dbReference type="PANTHER" id="PTHR10283">
    <property type="entry name" value="SOLUTE CARRIER FAMILY 13 MEMBER"/>
    <property type="match status" value="1"/>
</dbReference>
<dbReference type="CDD" id="cd01115">
    <property type="entry name" value="SLC13_permease"/>
    <property type="match status" value="1"/>
</dbReference>
<feature type="transmembrane region" description="Helical" evidence="6">
    <location>
        <begin position="362"/>
        <end position="380"/>
    </location>
</feature>
<proteinExistence type="predicted"/>
<protein>
    <submittedName>
        <fullName evidence="7">SLC13/DASS family transporter</fullName>
    </submittedName>
</protein>
<dbReference type="InterPro" id="IPR031312">
    <property type="entry name" value="Na/sul_symport_CS"/>
</dbReference>
<dbReference type="NCBIfam" id="TIGR00785">
    <property type="entry name" value="dass"/>
    <property type="match status" value="1"/>
</dbReference>
<comment type="subcellular location">
    <subcellularLocation>
        <location evidence="1">Membrane</location>
        <topology evidence="1">Multi-pass membrane protein</topology>
    </subcellularLocation>
</comment>
<evidence type="ECO:0000313" key="8">
    <source>
        <dbReference type="Proteomes" id="UP000484164"/>
    </source>
</evidence>
<dbReference type="AlphaFoldDB" id="A0A6L3ZCW0"/>
<sequence>MNIRQIPYILGPALFGLSTYLPSHAFSEPEKLMVGVLAWMLVWWITEIVNLAVTALLPILLLPATGVLPLKEVTQSYGHPLIYLFFGGFVLALAIEKWNLHRRIALWIIRSIGASPKRILLGFMLATAFLSAWISNTATTVMMLPMVLSVIQLLQKAGFEDHKTNIALLVGTAWAANIGGMSTLIGTPPNLVFTGFYQAELGVEISFAEWLKVGLPIAATLFAMAYFILTLILGKGSKTNQSIKAYFNREWDKLGPLDGPERKVAIVFASTAALWIFRPNILEFIPIPEFTDTSVAILSALVLFVIPAHSDKPLLVWKDTRKLAWGILVLFGGGMALAQGMNASGLLSHVTDLFSDQSESSMLFWILSMAVLGVWATEVMSNMALVAAMMPIVAAISVATNVDFMLLALPLTLGASCAFMLPMATPPNAIVFGSGMLKIIDMVKSGIWMNMAATLVITAIVYVMSLFL</sequence>
<name>A0A6L3ZCW0_9FLAO</name>
<dbReference type="InterPro" id="IPR001898">
    <property type="entry name" value="SLC13A/DASS"/>
</dbReference>
<reference evidence="7 8" key="1">
    <citation type="submission" date="2019-10" db="EMBL/GenBank/DDBJ databases">
        <title>Genome sequence of Phaeocystidibacter marisrubri JCM30614 (type strain).</title>
        <authorList>
            <person name="Bowman J.P."/>
        </authorList>
    </citation>
    <scope>NUCLEOTIDE SEQUENCE [LARGE SCALE GENOMIC DNA]</scope>
    <source>
        <strain evidence="7 8">JCM 30614</strain>
    </source>
</reference>
<evidence type="ECO:0000256" key="2">
    <source>
        <dbReference type="ARBA" id="ARBA00022448"/>
    </source>
</evidence>
<organism evidence="7 8">
    <name type="scientific">Phaeocystidibacter marisrubri</name>
    <dbReference type="NCBI Taxonomy" id="1577780"/>
    <lineage>
        <taxon>Bacteria</taxon>
        <taxon>Pseudomonadati</taxon>
        <taxon>Bacteroidota</taxon>
        <taxon>Flavobacteriia</taxon>
        <taxon>Flavobacteriales</taxon>
        <taxon>Phaeocystidibacteraceae</taxon>
        <taxon>Phaeocystidibacter</taxon>
    </lineage>
</organism>
<feature type="transmembrane region" description="Helical" evidence="6">
    <location>
        <begin position="447"/>
        <end position="467"/>
    </location>
</feature>
<dbReference type="Pfam" id="PF00939">
    <property type="entry name" value="Na_sulph_symp"/>
    <property type="match status" value="1"/>
</dbReference>
<keyword evidence="5 6" id="KW-0472">Membrane</keyword>
<dbReference type="RefSeq" id="WP_151693131.1">
    <property type="nucleotide sequence ID" value="NZ_BMGX01000001.1"/>
</dbReference>
<feature type="transmembrane region" description="Helical" evidence="6">
    <location>
        <begin position="419"/>
        <end position="440"/>
    </location>
</feature>
<gene>
    <name evidence="7" type="ORF">F8C82_08345</name>
</gene>
<dbReference type="EMBL" id="WBVQ01000002">
    <property type="protein sequence ID" value="KAB2815701.1"/>
    <property type="molecule type" value="Genomic_DNA"/>
</dbReference>
<dbReference type="PROSITE" id="PS01271">
    <property type="entry name" value="NA_SULFATE"/>
    <property type="match status" value="1"/>
</dbReference>
<feature type="transmembrane region" description="Helical" evidence="6">
    <location>
        <begin position="323"/>
        <end position="342"/>
    </location>
</feature>
<evidence type="ECO:0000313" key="7">
    <source>
        <dbReference type="EMBL" id="KAB2815701.1"/>
    </source>
</evidence>
<dbReference type="PANTHER" id="PTHR10283:SF82">
    <property type="entry name" value="SOLUTE CARRIER FAMILY 13 MEMBER 2"/>
    <property type="match status" value="1"/>
</dbReference>
<dbReference type="Proteomes" id="UP000484164">
    <property type="component" value="Unassembled WGS sequence"/>
</dbReference>
<feature type="transmembrane region" description="Helical" evidence="6">
    <location>
        <begin position="34"/>
        <end position="61"/>
    </location>
</feature>
<dbReference type="OrthoDB" id="9766267at2"/>
<evidence type="ECO:0000256" key="1">
    <source>
        <dbReference type="ARBA" id="ARBA00004141"/>
    </source>
</evidence>
<feature type="transmembrane region" description="Helical" evidence="6">
    <location>
        <begin position="392"/>
        <end position="413"/>
    </location>
</feature>
<feature type="transmembrane region" description="Helical" evidence="6">
    <location>
        <begin position="6"/>
        <end position="22"/>
    </location>
</feature>
<feature type="transmembrane region" description="Helical" evidence="6">
    <location>
        <begin position="166"/>
        <end position="185"/>
    </location>
</feature>
<keyword evidence="8" id="KW-1185">Reference proteome</keyword>
<keyword evidence="4 6" id="KW-1133">Transmembrane helix</keyword>
<evidence type="ECO:0000256" key="6">
    <source>
        <dbReference type="SAM" id="Phobius"/>
    </source>
</evidence>
<accession>A0A6L3ZCW0</accession>
<evidence type="ECO:0000256" key="4">
    <source>
        <dbReference type="ARBA" id="ARBA00022989"/>
    </source>
</evidence>
<dbReference type="GO" id="GO:0015141">
    <property type="term" value="F:succinate transmembrane transporter activity"/>
    <property type="evidence" value="ECO:0007669"/>
    <property type="project" value="UniProtKB-ARBA"/>
</dbReference>
<evidence type="ECO:0000256" key="5">
    <source>
        <dbReference type="ARBA" id="ARBA00023136"/>
    </source>
</evidence>
<feature type="transmembrane region" description="Helical" evidence="6">
    <location>
        <begin position="213"/>
        <end position="234"/>
    </location>
</feature>
<feature type="transmembrane region" description="Helical" evidence="6">
    <location>
        <begin position="81"/>
        <end position="98"/>
    </location>
</feature>
<dbReference type="GO" id="GO:0005886">
    <property type="term" value="C:plasma membrane"/>
    <property type="evidence" value="ECO:0007669"/>
    <property type="project" value="TreeGrafter"/>
</dbReference>
<evidence type="ECO:0000256" key="3">
    <source>
        <dbReference type="ARBA" id="ARBA00022692"/>
    </source>
</evidence>